<dbReference type="RefSeq" id="WP_149278662.1">
    <property type="nucleotide sequence ID" value="NZ_CP043506.1"/>
</dbReference>
<dbReference type="AlphaFoldDB" id="A0A5C1YQA5"/>
<dbReference type="EMBL" id="CP043506">
    <property type="protein sequence ID" value="QEO16982.1"/>
    <property type="molecule type" value="Genomic_DNA"/>
</dbReference>
<dbReference type="Proteomes" id="UP000324536">
    <property type="component" value="Chromosome"/>
</dbReference>
<accession>A0A5C1YQA5</accession>
<name>A0A5C1YQA5_9PROT</name>
<dbReference type="OrthoDB" id="7224165at2"/>
<gene>
    <name evidence="1" type="ORF">FLP30_03840</name>
</gene>
<evidence type="ECO:0008006" key="3">
    <source>
        <dbReference type="Google" id="ProtNLM"/>
    </source>
</evidence>
<sequence length="189" mass="21167">MFLIAGISLPPDMLAFYQTTTGLFPTRSWHPVPSLHLPLVSLGNVPTSGELEEMDQMFQSIHLPGPVEIRQRGYDIVEHRHRIFLQAVVDAPGMDHLSVKIYHAAQRAGLSPTRPSPPFGIPLAEVSDAPPEEVSLWLNIHHQGYRQTEEVYAFTVFSAGKNRDTHPLRVEAEYPFTAVPPPLEDPFQT</sequence>
<proteinExistence type="predicted"/>
<evidence type="ECO:0000313" key="2">
    <source>
        <dbReference type="Proteomes" id="UP000324536"/>
    </source>
</evidence>
<keyword evidence="2" id="KW-1185">Reference proteome</keyword>
<protein>
    <recommendedName>
        <fullName evidence="3">2'-5' RNA ligase family protein</fullName>
    </recommendedName>
</protein>
<reference evidence="1 2" key="1">
    <citation type="submission" date="2019-09" db="EMBL/GenBank/DDBJ databases">
        <title>Genome sequencing of strain KACC 21233.</title>
        <authorList>
            <person name="Heo J."/>
            <person name="Kim S.-J."/>
            <person name="Kim J.-S."/>
            <person name="Hong S.-B."/>
            <person name="Kwon S.-W."/>
        </authorList>
    </citation>
    <scope>NUCLEOTIDE SEQUENCE [LARGE SCALE GENOMIC DNA]</scope>
    <source>
        <strain evidence="1 2">KACC 21233</strain>
    </source>
</reference>
<dbReference type="KEGG" id="acek:FLP30_03840"/>
<evidence type="ECO:0000313" key="1">
    <source>
        <dbReference type="EMBL" id="QEO16982.1"/>
    </source>
</evidence>
<organism evidence="1 2">
    <name type="scientific">Acetobacter vaccinii</name>
    <dbReference type="NCBI Taxonomy" id="2592655"/>
    <lineage>
        <taxon>Bacteria</taxon>
        <taxon>Pseudomonadati</taxon>
        <taxon>Pseudomonadota</taxon>
        <taxon>Alphaproteobacteria</taxon>
        <taxon>Acetobacterales</taxon>
        <taxon>Acetobacteraceae</taxon>
        <taxon>Acetobacter</taxon>
    </lineage>
</organism>